<dbReference type="Proteomes" id="UP001054821">
    <property type="component" value="Chromosome 8"/>
</dbReference>
<comment type="caution">
    <text evidence="2">The sequence shown here is derived from an EMBL/GenBank/DDBJ whole genome shotgun (WGS) entry which is preliminary data.</text>
</comment>
<sequence>MDGLAERQSPGTNKLGAHLQSASTRQVALNKRNGPASRTLHLLIPMGPAHLPKTTKGHIGISMALPNGKTHENILKLEKILTVSCLAGAAEPALAPFETPASQGQDLPNGMG</sequence>
<evidence type="ECO:0000313" key="2">
    <source>
        <dbReference type="EMBL" id="KAI5313055.1"/>
    </source>
</evidence>
<gene>
    <name evidence="2" type="ORF">L3X38_042229</name>
</gene>
<dbReference type="EMBL" id="JAJFAZ020000008">
    <property type="protein sequence ID" value="KAI5313055.1"/>
    <property type="molecule type" value="Genomic_DNA"/>
</dbReference>
<evidence type="ECO:0000256" key="1">
    <source>
        <dbReference type="SAM" id="MobiDB-lite"/>
    </source>
</evidence>
<proteinExistence type="predicted"/>
<reference evidence="2 3" key="1">
    <citation type="journal article" date="2022" name="G3 (Bethesda)">
        <title>Whole-genome sequence and methylome profiling of the almond [Prunus dulcis (Mill.) D.A. Webb] cultivar 'Nonpareil'.</title>
        <authorList>
            <person name="D'Amico-Willman K.M."/>
            <person name="Ouma W.Z."/>
            <person name="Meulia T."/>
            <person name="Sideli G.M."/>
            <person name="Gradziel T.M."/>
            <person name="Fresnedo-Ramirez J."/>
        </authorList>
    </citation>
    <scope>NUCLEOTIDE SEQUENCE [LARGE SCALE GENOMIC DNA]</scope>
    <source>
        <strain evidence="2">Clone GOH B32 T37-40</strain>
    </source>
</reference>
<accession>A0AAD4UUG1</accession>
<organism evidence="2 3">
    <name type="scientific">Prunus dulcis</name>
    <name type="common">Almond</name>
    <name type="synonym">Amygdalus dulcis</name>
    <dbReference type="NCBI Taxonomy" id="3755"/>
    <lineage>
        <taxon>Eukaryota</taxon>
        <taxon>Viridiplantae</taxon>
        <taxon>Streptophyta</taxon>
        <taxon>Embryophyta</taxon>
        <taxon>Tracheophyta</taxon>
        <taxon>Spermatophyta</taxon>
        <taxon>Magnoliopsida</taxon>
        <taxon>eudicotyledons</taxon>
        <taxon>Gunneridae</taxon>
        <taxon>Pentapetalae</taxon>
        <taxon>rosids</taxon>
        <taxon>fabids</taxon>
        <taxon>Rosales</taxon>
        <taxon>Rosaceae</taxon>
        <taxon>Amygdaloideae</taxon>
        <taxon>Amygdaleae</taxon>
        <taxon>Prunus</taxon>
    </lineage>
</organism>
<evidence type="ECO:0000313" key="3">
    <source>
        <dbReference type="Proteomes" id="UP001054821"/>
    </source>
</evidence>
<name>A0AAD4UUG1_PRUDU</name>
<protein>
    <submittedName>
        <fullName evidence="2">Uncharacterized protein</fullName>
    </submittedName>
</protein>
<dbReference type="AlphaFoldDB" id="A0AAD4UUG1"/>
<keyword evidence="3" id="KW-1185">Reference proteome</keyword>
<feature type="region of interest" description="Disordered" evidence="1">
    <location>
        <begin position="1"/>
        <end position="31"/>
    </location>
</feature>